<accession>A0A3R9E0H1</accession>
<organism evidence="1 2">
    <name type="scientific">Vibrio pectenicida</name>
    <dbReference type="NCBI Taxonomy" id="62763"/>
    <lineage>
        <taxon>Bacteria</taxon>
        <taxon>Pseudomonadati</taxon>
        <taxon>Pseudomonadota</taxon>
        <taxon>Gammaproteobacteria</taxon>
        <taxon>Vibrionales</taxon>
        <taxon>Vibrionaceae</taxon>
        <taxon>Vibrio</taxon>
    </lineage>
</organism>
<gene>
    <name evidence="1" type="ORF">EJA03_08650</name>
</gene>
<dbReference type="OrthoDB" id="5898548at2"/>
<sequence length="124" mass="14498">MFHLHTANILATTHFHWQNQKESIKRLAGLSSQRQWILFTSECPRPSLELFMAYKVSCNNIIQMKPSKTLCERDIVEKAIKSRNASAIVASNKVSRFDQNVLRHLAVEYHCEVLFIEKETDHYH</sequence>
<reference evidence="1 2" key="1">
    <citation type="submission" date="2018-12" db="EMBL/GenBank/DDBJ databases">
        <title>Genomic taxonomy of the Vibrionaceae family.</title>
        <authorList>
            <person name="Gomez-Gil B."/>
            <person name="Enciso-Ibarra K."/>
        </authorList>
    </citation>
    <scope>NUCLEOTIDE SEQUENCE [LARGE SCALE GENOMIC DNA]</scope>
    <source>
        <strain evidence="1 2">CAIM 594</strain>
    </source>
</reference>
<comment type="caution">
    <text evidence="1">The sequence shown here is derived from an EMBL/GenBank/DDBJ whole genome shotgun (WGS) entry which is preliminary data.</text>
</comment>
<dbReference type="RefSeq" id="WP_125320835.1">
    <property type="nucleotide sequence ID" value="NZ_AP024889.1"/>
</dbReference>
<keyword evidence="2" id="KW-1185">Reference proteome</keyword>
<evidence type="ECO:0000313" key="2">
    <source>
        <dbReference type="Proteomes" id="UP000269041"/>
    </source>
</evidence>
<dbReference type="Gene3D" id="3.40.50.300">
    <property type="entry name" value="P-loop containing nucleotide triphosphate hydrolases"/>
    <property type="match status" value="1"/>
</dbReference>
<protein>
    <submittedName>
        <fullName evidence="1">Uncharacterized protein</fullName>
    </submittedName>
</protein>
<evidence type="ECO:0000313" key="1">
    <source>
        <dbReference type="EMBL" id="RSD31479.1"/>
    </source>
</evidence>
<name>A0A3R9E0H1_9VIBR</name>
<proteinExistence type="predicted"/>
<dbReference type="InterPro" id="IPR027417">
    <property type="entry name" value="P-loop_NTPase"/>
</dbReference>
<dbReference type="EMBL" id="RSFA01000030">
    <property type="protein sequence ID" value="RSD31479.1"/>
    <property type="molecule type" value="Genomic_DNA"/>
</dbReference>
<dbReference type="AlphaFoldDB" id="A0A3R9E0H1"/>
<dbReference type="Proteomes" id="UP000269041">
    <property type="component" value="Unassembled WGS sequence"/>
</dbReference>